<proteinExistence type="predicted"/>
<accession>A0A2T4GJ44</accession>
<protein>
    <submittedName>
        <fullName evidence="2">Uncharacterized protein</fullName>
    </submittedName>
</protein>
<keyword evidence="3" id="KW-1185">Reference proteome</keyword>
<feature type="region of interest" description="Disordered" evidence="1">
    <location>
        <begin position="59"/>
        <end position="94"/>
    </location>
</feature>
<evidence type="ECO:0000313" key="2">
    <source>
        <dbReference type="EMBL" id="PTD03480.1"/>
    </source>
</evidence>
<reference evidence="2 3" key="1">
    <citation type="submission" date="2018-02" db="EMBL/GenBank/DDBJ databases">
        <title>Fusarium culmorum secondary metabolites in fungal-bacterial-plant interactions.</title>
        <authorList>
            <person name="Schmidt R."/>
        </authorList>
    </citation>
    <scope>NUCLEOTIDE SEQUENCE [LARGE SCALE GENOMIC DNA]</scope>
    <source>
        <strain evidence="2 3">PV</strain>
    </source>
</reference>
<feature type="compositionally biased region" description="Basic and acidic residues" evidence="1">
    <location>
        <begin position="1"/>
        <end position="14"/>
    </location>
</feature>
<dbReference type="AlphaFoldDB" id="A0A2T4GJ44"/>
<dbReference type="Proteomes" id="UP000241587">
    <property type="component" value="Unassembled WGS sequence"/>
</dbReference>
<gene>
    <name evidence="2" type="ORF">FCULG_00012793</name>
</gene>
<organism evidence="2 3">
    <name type="scientific">Fusarium culmorum</name>
    <dbReference type="NCBI Taxonomy" id="5516"/>
    <lineage>
        <taxon>Eukaryota</taxon>
        <taxon>Fungi</taxon>
        <taxon>Dikarya</taxon>
        <taxon>Ascomycota</taxon>
        <taxon>Pezizomycotina</taxon>
        <taxon>Sordariomycetes</taxon>
        <taxon>Hypocreomycetidae</taxon>
        <taxon>Hypocreales</taxon>
        <taxon>Nectriaceae</taxon>
        <taxon>Fusarium</taxon>
    </lineage>
</organism>
<comment type="caution">
    <text evidence="2">The sequence shown here is derived from an EMBL/GenBank/DDBJ whole genome shotgun (WGS) entry which is preliminary data.</text>
</comment>
<sequence length="316" mass="35775">MPHFKREQEKEERAWLGLPKSPSYGKESNGDTEDYVEDYVEDCIGCGCYDNFEDVANDGNPDLGYPSGTSWPGFPDDKDGWSRENASSYRDGPDCEPGAVDLDSKGCRKHFTPASPTVSQLAAAQVQAKMREFYEQAEHTLAMHDHPRCQNTDCHCEQPTDENFSRFEMKRFLEDGAKRDNPHFETHRNGTKVAKFTIIRIIWTRDGESLEYRRGQQPHLWVNNPVNRQALTDVDVGVVEGEFLLSHCCEIKLEVCVGGEGQTMMLEWDEKSNVFSGYNVRCGLNQFEASDRAVIDTLCYSQGSLHGTGLLLFHVL</sequence>
<name>A0A2T4GJ44_FUSCU</name>
<feature type="region of interest" description="Disordered" evidence="1">
    <location>
        <begin position="1"/>
        <end position="32"/>
    </location>
</feature>
<evidence type="ECO:0000313" key="3">
    <source>
        <dbReference type="Proteomes" id="UP000241587"/>
    </source>
</evidence>
<dbReference type="EMBL" id="PVEM01000014">
    <property type="protein sequence ID" value="PTD03480.1"/>
    <property type="molecule type" value="Genomic_DNA"/>
</dbReference>
<dbReference type="OrthoDB" id="5050660at2759"/>
<evidence type="ECO:0000256" key="1">
    <source>
        <dbReference type="SAM" id="MobiDB-lite"/>
    </source>
</evidence>